<evidence type="ECO:0000256" key="1">
    <source>
        <dbReference type="ARBA" id="ARBA00004141"/>
    </source>
</evidence>
<accession>M0CPH1</accession>
<keyword evidence="4 5" id="KW-0472">Membrane</keyword>
<dbReference type="InterPro" id="IPR001750">
    <property type="entry name" value="ND/Mrp_TM"/>
</dbReference>
<dbReference type="Pfam" id="PF00361">
    <property type="entry name" value="Proton_antipo_M"/>
    <property type="match status" value="1"/>
</dbReference>
<feature type="transmembrane region" description="Helical" evidence="5">
    <location>
        <begin position="27"/>
        <end position="48"/>
    </location>
</feature>
<dbReference type="InterPro" id="IPR001516">
    <property type="entry name" value="Proton_antipo_N"/>
</dbReference>
<protein>
    <submittedName>
        <fullName evidence="8">NADH dehydrogenase (Quinone)</fullName>
    </submittedName>
</protein>
<dbReference type="GO" id="GO:0015990">
    <property type="term" value="P:electron transport coupled proton transport"/>
    <property type="evidence" value="ECO:0007669"/>
    <property type="project" value="TreeGrafter"/>
</dbReference>
<feature type="transmembrane region" description="Helical" evidence="5">
    <location>
        <begin position="370"/>
        <end position="388"/>
    </location>
</feature>
<sequence length="494" mass="51261">MTGQTNANDAAPLSETVSQSASFVPRAATVAVWVLFVLSAGVLALVVTGGELSVGTLFVVDGLTAVMWVVVTFFSGIVHSYSRRYMAGDARVEAFFARIFAFTLVVVTMAAADHVALFAGAWLAMGLVMASLVGHVRGWQQARAAASVARRHFLASSGLLAVGLAALVWATGATSITGILGQVETIPRSVALVAVGSIVLAAMIQSALFPFHTWLLSSMTAPTPASALMHAGFVNAGGILLTRFAPLLADEPAVMSLVVAVGALSALLGQALLLVQTDVKRKLGASTMAQMGFMILQCGLGFFAAAIAHLVLHGFYKAYLFLSSGEAVEQTAPKAAKDDRLTLAGVAVGLLTAVGGGALFAVLTGKGTELNSGLVLALVVVLTTMHATRDVLRRSTLSPVVRLLSVPLVVLTAIGAYGLLFNAVSAVIADAPMAAAPTELTVVHVAVAALFVLSYLATELGWHRSSERLYVELVNRSQPDSNTILTSTEDYNDA</sequence>
<dbReference type="EMBL" id="AOIU01000031">
    <property type="protein sequence ID" value="ELZ24297.1"/>
    <property type="molecule type" value="Genomic_DNA"/>
</dbReference>
<gene>
    <name evidence="8" type="ORF">C475_13647</name>
</gene>
<dbReference type="OrthoDB" id="186623at2157"/>
<feature type="transmembrane region" description="Helical" evidence="5">
    <location>
        <begin position="254"/>
        <end position="275"/>
    </location>
</feature>
<feature type="domain" description="NADH-Ubiquinone oxidoreductase (complex I) chain 5 N-terminal" evidence="7">
    <location>
        <begin position="50"/>
        <end position="96"/>
    </location>
</feature>
<dbReference type="InterPro" id="IPR003945">
    <property type="entry name" value="NU5C-like"/>
</dbReference>
<feature type="transmembrane region" description="Helical" evidence="5">
    <location>
        <begin position="295"/>
        <end position="316"/>
    </location>
</feature>
<organism evidence="8 9">
    <name type="scientific">Halosimplex carlsbadense 2-9-1</name>
    <dbReference type="NCBI Taxonomy" id="797114"/>
    <lineage>
        <taxon>Archaea</taxon>
        <taxon>Methanobacteriati</taxon>
        <taxon>Methanobacteriota</taxon>
        <taxon>Stenosarchaea group</taxon>
        <taxon>Halobacteria</taxon>
        <taxon>Halobacteriales</taxon>
        <taxon>Haloarculaceae</taxon>
        <taxon>Halosimplex</taxon>
    </lineage>
</organism>
<feature type="transmembrane region" description="Helical" evidence="5">
    <location>
        <begin position="408"/>
        <end position="428"/>
    </location>
</feature>
<comment type="subcellular location">
    <subcellularLocation>
        <location evidence="1">Membrane</location>
        <topology evidence="1">Multi-pass membrane protein</topology>
    </subcellularLocation>
</comment>
<feature type="transmembrane region" description="Helical" evidence="5">
    <location>
        <begin position="95"/>
        <end position="112"/>
    </location>
</feature>
<evidence type="ECO:0000256" key="2">
    <source>
        <dbReference type="ARBA" id="ARBA00022692"/>
    </source>
</evidence>
<evidence type="ECO:0000313" key="9">
    <source>
        <dbReference type="Proteomes" id="UP000011626"/>
    </source>
</evidence>
<feature type="transmembrane region" description="Helical" evidence="5">
    <location>
        <begin position="151"/>
        <end position="170"/>
    </location>
</feature>
<reference evidence="8 9" key="1">
    <citation type="journal article" date="2014" name="PLoS Genet.">
        <title>Phylogenetically driven sequencing of extremely halophilic archaea reveals strategies for static and dynamic osmo-response.</title>
        <authorList>
            <person name="Becker E.A."/>
            <person name="Seitzer P.M."/>
            <person name="Tritt A."/>
            <person name="Larsen D."/>
            <person name="Krusor M."/>
            <person name="Yao A.I."/>
            <person name="Wu D."/>
            <person name="Madern D."/>
            <person name="Eisen J.A."/>
            <person name="Darling A.E."/>
            <person name="Facciotti M.T."/>
        </authorList>
    </citation>
    <scope>NUCLEOTIDE SEQUENCE [LARGE SCALE GENOMIC DNA]</scope>
    <source>
        <strain evidence="8 9">2-9-1</strain>
    </source>
</reference>
<keyword evidence="9" id="KW-1185">Reference proteome</keyword>
<feature type="transmembrane region" description="Helical" evidence="5">
    <location>
        <begin position="118"/>
        <end position="139"/>
    </location>
</feature>
<feature type="transmembrane region" description="Helical" evidence="5">
    <location>
        <begin position="54"/>
        <end position="74"/>
    </location>
</feature>
<dbReference type="PRINTS" id="PR01434">
    <property type="entry name" value="NADHDHGNASE5"/>
</dbReference>
<evidence type="ECO:0000259" key="6">
    <source>
        <dbReference type="Pfam" id="PF00361"/>
    </source>
</evidence>
<feature type="domain" description="NADH:quinone oxidoreductase/Mrp antiporter transmembrane" evidence="6">
    <location>
        <begin position="113"/>
        <end position="330"/>
    </location>
</feature>
<evidence type="ECO:0000256" key="5">
    <source>
        <dbReference type="SAM" id="Phobius"/>
    </source>
</evidence>
<dbReference type="RefSeq" id="WP_006884401.1">
    <property type="nucleotide sequence ID" value="NZ_AOIU01000031.1"/>
</dbReference>
<feature type="transmembrane region" description="Helical" evidence="5">
    <location>
        <begin position="440"/>
        <end position="458"/>
    </location>
</feature>
<feature type="transmembrane region" description="Helical" evidence="5">
    <location>
        <begin position="227"/>
        <end position="248"/>
    </location>
</feature>
<dbReference type="Pfam" id="PF00662">
    <property type="entry name" value="Proton_antipo_N"/>
    <property type="match status" value="1"/>
</dbReference>
<dbReference type="PANTHER" id="PTHR42829">
    <property type="entry name" value="NADH-UBIQUINONE OXIDOREDUCTASE CHAIN 5"/>
    <property type="match status" value="1"/>
</dbReference>
<dbReference type="PATRIC" id="fig|797114.5.peg.2775"/>
<evidence type="ECO:0000256" key="3">
    <source>
        <dbReference type="ARBA" id="ARBA00022989"/>
    </source>
</evidence>
<feature type="transmembrane region" description="Helical" evidence="5">
    <location>
        <begin position="190"/>
        <end position="215"/>
    </location>
</feature>
<proteinExistence type="predicted"/>
<dbReference type="Proteomes" id="UP000011626">
    <property type="component" value="Unassembled WGS sequence"/>
</dbReference>
<evidence type="ECO:0000313" key="8">
    <source>
        <dbReference type="EMBL" id="ELZ24297.1"/>
    </source>
</evidence>
<dbReference type="GO" id="GO:0003954">
    <property type="term" value="F:NADH dehydrogenase activity"/>
    <property type="evidence" value="ECO:0007669"/>
    <property type="project" value="TreeGrafter"/>
</dbReference>
<evidence type="ECO:0000259" key="7">
    <source>
        <dbReference type="Pfam" id="PF00662"/>
    </source>
</evidence>
<dbReference type="eggNOG" id="arCOG01542">
    <property type="taxonomic scope" value="Archaea"/>
</dbReference>
<evidence type="ECO:0000256" key="4">
    <source>
        <dbReference type="ARBA" id="ARBA00023136"/>
    </source>
</evidence>
<name>M0CPH1_9EURY</name>
<dbReference type="STRING" id="797114.C475_13647"/>
<dbReference type="GO" id="GO:0042773">
    <property type="term" value="P:ATP synthesis coupled electron transport"/>
    <property type="evidence" value="ECO:0007669"/>
    <property type="project" value="InterPro"/>
</dbReference>
<feature type="transmembrane region" description="Helical" evidence="5">
    <location>
        <begin position="341"/>
        <end position="363"/>
    </location>
</feature>
<dbReference type="GO" id="GO:0016020">
    <property type="term" value="C:membrane"/>
    <property type="evidence" value="ECO:0007669"/>
    <property type="project" value="UniProtKB-SubCell"/>
</dbReference>
<dbReference type="PANTHER" id="PTHR42829:SF1">
    <property type="entry name" value="INORGANIC CARBON TRANSPORTER SUBUNIT DABB-RELATED"/>
    <property type="match status" value="1"/>
</dbReference>
<keyword evidence="3 5" id="KW-1133">Transmembrane helix</keyword>
<keyword evidence="2 5" id="KW-0812">Transmembrane</keyword>
<dbReference type="GO" id="GO:0008137">
    <property type="term" value="F:NADH dehydrogenase (ubiquinone) activity"/>
    <property type="evidence" value="ECO:0007669"/>
    <property type="project" value="InterPro"/>
</dbReference>
<dbReference type="AlphaFoldDB" id="M0CPH1"/>
<comment type="caution">
    <text evidence="8">The sequence shown here is derived from an EMBL/GenBank/DDBJ whole genome shotgun (WGS) entry which is preliminary data.</text>
</comment>